<dbReference type="EMBL" id="CALNXK010000126">
    <property type="protein sequence ID" value="CAH3163579.1"/>
    <property type="molecule type" value="Genomic_DNA"/>
</dbReference>
<accession>A0ABN8QKG5</accession>
<organism evidence="2 3">
    <name type="scientific">Porites lobata</name>
    <dbReference type="NCBI Taxonomy" id="104759"/>
    <lineage>
        <taxon>Eukaryota</taxon>
        <taxon>Metazoa</taxon>
        <taxon>Cnidaria</taxon>
        <taxon>Anthozoa</taxon>
        <taxon>Hexacorallia</taxon>
        <taxon>Scleractinia</taxon>
        <taxon>Fungiina</taxon>
        <taxon>Poritidae</taxon>
        <taxon>Porites</taxon>
    </lineage>
</organism>
<name>A0ABN8QKG5_9CNID</name>
<feature type="compositionally biased region" description="Basic and acidic residues" evidence="1">
    <location>
        <begin position="1"/>
        <end position="26"/>
    </location>
</feature>
<proteinExistence type="predicted"/>
<gene>
    <name evidence="2" type="ORF">PLOB_00005919</name>
</gene>
<feature type="non-terminal residue" evidence="2">
    <location>
        <position position="1"/>
    </location>
</feature>
<dbReference type="Proteomes" id="UP001159405">
    <property type="component" value="Unassembled WGS sequence"/>
</dbReference>
<evidence type="ECO:0000313" key="2">
    <source>
        <dbReference type="EMBL" id="CAH3163579.1"/>
    </source>
</evidence>
<feature type="region of interest" description="Disordered" evidence="1">
    <location>
        <begin position="1"/>
        <end position="68"/>
    </location>
</feature>
<keyword evidence="3" id="KW-1185">Reference proteome</keyword>
<evidence type="ECO:0000256" key="1">
    <source>
        <dbReference type="SAM" id="MobiDB-lite"/>
    </source>
</evidence>
<sequence>YFSVVKEDGPQPVRERLDEGLAREGPEQLTNADDAPAAHQPGRTSHSKGFAEKGADASGAEPTKEASVIEVDTSVDDEYIATAIHKTNEAICLSCESEIPAAILEVQRQVEDKYPHVFSFLPCL</sequence>
<comment type="caution">
    <text evidence="2">The sequence shown here is derived from an EMBL/GenBank/DDBJ whole genome shotgun (WGS) entry which is preliminary data.</text>
</comment>
<protein>
    <submittedName>
        <fullName evidence="2">Uncharacterized protein</fullName>
    </submittedName>
</protein>
<reference evidence="2 3" key="1">
    <citation type="submission" date="2022-05" db="EMBL/GenBank/DDBJ databases">
        <authorList>
            <consortium name="Genoscope - CEA"/>
            <person name="William W."/>
        </authorList>
    </citation>
    <scope>NUCLEOTIDE SEQUENCE [LARGE SCALE GENOMIC DNA]</scope>
</reference>
<evidence type="ECO:0000313" key="3">
    <source>
        <dbReference type="Proteomes" id="UP001159405"/>
    </source>
</evidence>